<proteinExistence type="predicted"/>
<dbReference type="EMBL" id="LLXZ01000202">
    <property type="protein sequence ID" value="KRQ96203.1"/>
    <property type="molecule type" value="Genomic_DNA"/>
</dbReference>
<dbReference type="AlphaFoldDB" id="A0A0R3KKL3"/>
<dbReference type="PROSITE" id="PS50404">
    <property type="entry name" value="GST_NTER"/>
    <property type="match status" value="1"/>
</dbReference>
<evidence type="ECO:0000259" key="2">
    <source>
        <dbReference type="PROSITE" id="PS50405"/>
    </source>
</evidence>
<comment type="caution">
    <text evidence="3">The sequence shown here is derived from an EMBL/GenBank/DDBJ whole genome shotgun (WGS) entry which is preliminary data.</text>
</comment>
<protein>
    <submittedName>
        <fullName evidence="3">Glutathione S-transferase</fullName>
    </submittedName>
</protein>
<organism evidence="3 4">
    <name type="scientific">Bradyrhizobium jicamae</name>
    <dbReference type="NCBI Taxonomy" id="280332"/>
    <lineage>
        <taxon>Bacteria</taxon>
        <taxon>Pseudomonadati</taxon>
        <taxon>Pseudomonadota</taxon>
        <taxon>Alphaproteobacteria</taxon>
        <taxon>Hyphomicrobiales</taxon>
        <taxon>Nitrobacteraceae</taxon>
        <taxon>Bradyrhizobium</taxon>
    </lineage>
</organism>
<dbReference type="PANTHER" id="PTHR44051:SF2">
    <property type="entry name" value="HYPOTHETICAL GLUTATHIONE S-TRANSFERASE LIKE PROTEIN"/>
    <property type="match status" value="1"/>
</dbReference>
<dbReference type="STRING" id="280332.CQ12_23435"/>
<dbReference type="Gene3D" id="3.40.30.10">
    <property type="entry name" value="Glutaredoxin"/>
    <property type="match status" value="1"/>
</dbReference>
<evidence type="ECO:0000313" key="4">
    <source>
        <dbReference type="Proteomes" id="UP000050863"/>
    </source>
</evidence>
<dbReference type="SFLD" id="SFLDS00019">
    <property type="entry name" value="Glutathione_Transferase_(cytos"/>
    <property type="match status" value="1"/>
</dbReference>
<evidence type="ECO:0000259" key="1">
    <source>
        <dbReference type="PROSITE" id="PS50404"/>
    </source>
</evidence>
<dbReference type="SUPFAM" id="SSF47616">
    <property type="entry name" value="GST C-terminal domain-like"/>
    <property type="match status" value="1"/>
</dbReference>
<dbReference type="InterPro" id="IPR004045">
    <property type="entry name" value="Glutathione_S-Trfase_N"/>
</dbReference>
<dbReference type="CDD" id="cd03056">
    <property type="entry name" value="GST_N_4"/>
    <property type="match status" value="1"/>
</dbReference>
<feature type="domain" description="GST N-terminal" evidence="1">
    <location>
        <begin position="1"/>
        <end position="81"/>
    </location>
</feature>
<dbReference type="SUPFAM" id="SSF52833">
    <property type="entry name" value="Thioredoxin-like"/>
    <property type="match status" value="1"/>
</dbReference>
<sequence length="196" mass="21960">MKVYGDTNSGNCLKVQWVCDHLALPYTWVAVDTLKGETRTAEFLKLNGAGQVPAVELDGGRTLAQSNAIIRYLARTSSLIPSDAFAQGKMDEWLFWEQYSHEPYIAVCRFQMFYLKKPASDLDPEKVKRGYAALARMEHQLAITPFLVGDAVTLADISLLAYTRVAHEGGFHLDGYAAVRRWIGETEEFLKLPSAR</sequence>
<keyword evidence="3" id="KW-0808">Transferase</keyword>
<dbReference type="RefSeq" id="WP_057839809.1">
    <property type="nucleotide sequence ID" value="NZ_LLXZ01000202.1"/>
</dbReference>
<dbReference type="PROSITE" id="PS50405">
    <property type="entry name" value="GST_CTER"/>
    <property type="match status" value="1"/>
</dbReference>
<dbReference type="InterPro" id="IPR040079">
    <property type="entry name" value="Glutathione_S-Trfase"/>
</dbReference>
<dbReference type="GO" id="GO:0016740">
    <property type="term" value="F:transferase activity"/>
    <property type="evidence" value="ECO:0007669"/>
    <property type="project" value="UniProtKB-KW"/>
</dbReference>
<evidence type="ECO:0000313" key="3">
    <source>
        <dbReference type="EMBL" id="KRQ96203.1"/>
    </source>
</evidence>
<dbReference type="Pfam" id="PF13409">
    <property type="entry name" value="GST_N_2"/>
    <property type="match status" value="1"/>
</dbReference>
<accession>A0A0R3KKL3</accession>
<dbReference type="Proteomes" id="UP000050863">
    <property type="component" value="Unassembled WGS sequence"/>
</dbReference>
<keyword evidence="4" id="KW-1185">Reference proteome</keyword>
<dbReference type="SFLD" id="SFLDG00358">
    <property type="entry name" value="Main_(cytGST)"/>
    <property type="match status" value="1"/>
</dbReference>
<dbReference type="Gene3D" id="1.20.1050.10">
    <property type="match status" value="1"/>
</dbReference>
<gene>
    <name evidence="3" type="ORF">CQ12_23435</name>
</gene>
<dbReference type="OrthoDB" id="9810080at2"/>
<dbReference type="InterPro" id="IPR010987">
    <property type="entry name" value="Glutathione-S-Trfase_C-like"/>
</dbReference>
<dbReference type="InterPro" id="IPR004046">
    <property type="entry name" value="GST_C"/>
</dbReference>
<dbReference type="InterPro" id="IPR036249">
    <property type="entry name" value="Thioredoxin-like_sf"/>
</dbReference>
<dbReference type="InterPro" id="IPR036282">
    <property type="entry name" value="Glutathione-S-Trfase_C_sf"/>
</dbReference>
<reference evidence="3 4" key="1">
    <citation type="submission" date="2014-03" db="EMBL/GenBank/DDBJ databases">
        <title>Bradyrhizobium valentinum sp. nov., isolated from effective nodules of Lupinus mariae-josephae, a lupine endemic of basic-lime soils in Eastern Spain.</title>
        <authorList>
            <person name="Duran D."/>
            <person name="Rey L."/>
            <person name="Navarro A."/>
            <person name="Busquets A."/>
            <person name="Imperial J."/>
            <person name="Ruiz-Argueso T."/>
        </authorList>
    </citation>
    <scope>NUCLEOTIDE SEQUENCE [LARGE SCALE GENOMIC DNA]</scope>
    <source>
        <strain evidence="3 4">PAC68</strain>
    </source>
</reference>
<feature type="domain" description="GST C-terminal" evidence="2">
    <location>
        <begin position="83"/>
        <end position="196"/>
    </location>
</feature>
<dbReference type="PANTHER" id="PTHR44051">
    <property type="entry name" value="GLUTATHIONE S-TRANSFERASE-RELATED"/>
    <property type="match status" value="1"/>
</dbReference>
<name>A0A0R3KKL3_9BRAD</name>
<dbReference type="Pfam" id="PF00043">
    <property type="entry name" value="GST_C"/>
    <property type="match status" value="1"/>
</dbReference>